<evidence type="ECO:0000313" key="1">
    <source>
        <dbReference type="EMBL" id="CAD8840541.1"/>
    </source>
</evidence>
<dbReference type="Pfam" id="PF05721">
    <property type="entry name" value="PhyH"/>
    <property type="match status" value="1"/>
</dbReference>
<dbReference type="AlphaFoldDB" id="A0A7S1A347"/>
<accession>A0A7S1A347</accession>
<proteinExistence type="predicted"/>
<sequence>MGGDFVVPGTATYQFLHSDLFSWEEAADEGRFGDRPPFVTANFVVKKVPARDGPMRIIPGTQRYGGFTDELQETDHMALAPLKKGSVIIRDARALHGGTPNLGPSTRYLPSVDFVPRKYLDALDESVGKESRWARDLFWYYPQPRMPDNLYAELDAAGRHYCRYLHELRDSMGFSLPLAPRAASGRTTLPS</sequence>
<dbReference type="Gene3D" id="2.60.120.620">
    <property type="entry name" value="q2cbj1_9rhob like domain"/>
    <property type="match status" value="1"/>
</dbReference>
<dbReference type="InterPro" id="IPR008775">
    <property type="entry name" value="Phytyl_CoA_dOase-like"/>
</dbReference>
<protein>
    <recommendedName>
        <fullName evidence="2">Phytanoyl-CoA dioxygenase</fullName>
    </recommendedName>
</protein>
<gene>
    <name evidence="1" type="ORF">NSCI0253_LOCUS14889</name>
</gene>
<reference evidence="1" key="1">
    <citation type="submission" date="2021-01" db="EMBL/GenBank/DDBJ databases">
        <authorList>
            <person name="Corre E."/>
            <person name="Pelletier E."/>
            <person name="Niang G."/>
            <person name="Scheremetjew M."/>
            <person name="Finn R."/>
            <person name="Kale V."/>
            <person name="Holt S."/>
            <person name="Cochrane G."/>
            <person name="Meng A."/>
            <person name="Brown T."/>
            <person name="Cohen L."/>
        </authorList>
    </citation>
    <scope>NUCLEOTIDE SEQUENCE</scope>
</reference>
<dbReference type="SUPFAM" id="SSF51197">
    <property type="entry name" value="Clavaminate synthase-like"/>
    <property type="match status" value="1"/>
</dbReference>
<evidence type="ECO:0008006" key="2">
    <source>
        <dbReference type="Google" id="ProtNLM"/>
    </source>
</evidence>
<dbReference type="EMBL" id="HBFQ01021303">
    <property type="protein sequence ID" value="CAD8840541.1"/>
    <property type="molecule type" value="Transcribed_RNA"/>
</dbReference>
<organism evidence="1">
    <name type="scientific">Noctiluca scintillans</name>
    <name type="common">Sea sparkle</name>
    <name type="synonym">Red tide dinoflagellate</name>
    <dbReference type="NCBI Taxonomy" id="2966"/>
    <lineage>
        <taxon>Eukaryota</taxon>
        <taxon>Sar</taxon>
        <taxon>Alveolata</taxon>
        <taxon>Dinophyceae</taxon>
        <taxon>Noctilucales</taxon>
        <taxon>Noctilucaceae</taxon>
        <taxon>Noctiluca</taxon>
    </lineage>
</organism>
<name>A0A7S1A347_NOCSC</name>